<keyword evidence="4 5" id="KW-0472">Membrane</keyword>
<dbReference type="PANTHER" id="PTHR21284:SF12">
    <property type="entry name" value="EG:80H7.2 PROTEIN"/>
    <property type="match status" value="1"/>
</dbReference>
<protein>
    <submittedName>
        <fullName evidence="6">Uncharacterized protein</fullName>
    </submittedName>
</protein>
<evidence type="ECO:0000256" key="2">
    <source>
        <dbReference type="ARBA" id="ARBA00022692"/>
    </source>
</evidence>
<keyword evidence="7" id="KW-1185">Reference proteome</keyword>
<comment type="subcellular location">
    <subcellularLocation>
        <location evidence="1">Membrane</location>
        <topology evidence="1">Multi-pass membrane protein</topology>
    </subcellularLocation>
</comment>
<gene>
    <name evidence="6" type="ORF">BEMITA_LOCUS6197</name>
</gene>
<feature type="transmembrane region" description="Helical" evidence="5">
    <location>
        <begin position="21"/>
        <end position="40"/>
    </location>
</feature>
<evidence type="ECO:0000256" key="1">
    <source>
        <dbReference type="ARBA" id="ARBA00004141"/>
    </source>
</evidence>
<proteinExistence type="predicted"/>
<evidence type="ECO:0000313" key="6">
    <source>
        <dbReference type="EMBL" id="CAH0387146.1"/>
    </source>
</evidence>
<dbReference type="Pfam" id="PF13903">
    <property type="entry name" value="Claudin_2"/>
    <property type="match status" value="1"/>
</dbReference>
<keyword evidence="3 5" id="KW-1133">Transmembrane helix</keyword>
<dbReference type="GO" id="GO:0035151">
    <property type="term" value="P:regulation of tube size, open tracheal system"/>
    <property type="evidence" value="ECO:0007669"/>
    <property type="project" value="TreeGrafter"/>
</dbReference>
<dbReference type="GO" id="GO:0005918">
    <property type="term" value="C:septate junction"/>
    <property type="evidence" value="ECO:0007669"/>
    <property type="project" value="TreeGrafter"/>
</dbReference>
<evidence type="ECO:0000256" key="4">
    <source>
        <dbReference type="ARBA" id="ARBA00023136"/>
    </source>
</evidence>
<evidence type="ECO:0000256" key="3">
    <source>
        <dbReference type="ARBA" id="ARBA00022989"/>
    </source>
</evidence>
<name>A0A9P0ABK8_BEMTA</name>
<reference evidence="6" key="1">
    <citation type="submission" date="2021-12" db="EMBL/GenBank/DDBJ databases">
        <authorList>
            <person name="King R."/>
        </authorList>
    </citation>
    <scope>NUCLEOTIDE SEQUENCE</scope>
</reference>
<feature type="transmembrane region" description="Helical" evidence="5">
    <location>
        <begin position="96"/>
        <end position="123"/>
    </location>
</feature>
<dbReference type="KEGG" id="btab:109039458"/>
<dbReference type="Gene3D" id="1.20.140.150">
    <property type="match status" value="1"/>
</dbReference>
<organism evidence="6 7">
    <name type="scientific">Bemisia tabaci</name>
    <name type="common">Sweetpotato whitefly</name>
    <name type="synonym">Aleurodes tabaci</name>
    <dbReference type="NCBI Taxonomy" id="7038"/>
    <lineage>
        <taxon>Eukaryota</taxon>
        <taxon>Metazoa</taxon>
        <taxon>Ecdysozoa</taxon>
        <taxon>Arthropoda</taxon>
        <taxon>Hexapoda</taxon>
        <taxon>Insecta</taxon>
        <taxon>Pterygota</taxon>
        <taxon>Neoptera</taxon>
        <taxon>Paraneoptera</taxon>
        <taxon>Hemiptera</taxon>
        <taxon>Sternorrhyncha</taxon>
        <taxon>Aleyrodoidea</taxon>
        <taxon>Aleyrodidae</taxon>
        <taxon>Aleyrodinae</taxon>
        <taxon>Bemisia</taxon>
    </lineage>
</organism>
<feature type="transmembrane region" description="Helical" evidence="5">
    <location>
        <begin position="135"/>
        <end position="159"/>
    </location>
</feature>
<accession>A0A9P0ABK8</accession>
<dbReference type="OrthoDB" id="6140671at2759"/>
<dbReference type="AlphaFoldDB" id="A0A9P0ABK8"/>
<dbReference type="GO" id="GO:0019991">
    <property type="term" value="P:septate junction assembly"/>
    <property type="evidence" value="ECO:0007669"/>
    <property type="project" value="TreeGrafter"/>
</dbReference>
<sequence>MTTDTKNDYPKASQSLEIGGMLNYIAGLILLIAFCSPYWISSYDESSSPFKTMGIWEYCFEHYRHPNLQFDILFDGCYAIYSNDVYFIREWLLPGWLLFIQMCVLFAIILSFGAQFVIAGIVIRYPRDFVLTYEYLLSGGCFIATAVATFLLFLAVALFPLNCWRQDWIQFPKFNHLSGSYYLCIVAFLLHAAAAWYIYKDARRGYRFRQEKPGLIMQMYPQEHNGYA</sequence>
<feature type="transmembrane region" description="Helical" evidence="5">
    <location>
        <begin position="179"/>
        <end position="199"/>
    </location>
</feature>
<evidence type="ECO:0000313" key="7">
    <source>
        <dbReference type="Proteomes" id="UP001152759"/>
    </source>
</evidence>
<dbReference type="EMBL" id="OU963864">
    <property type="protein sequence ID" value="CAH0387146.1"/>
    <property type="molecule type" value="Genomic_DNA"/>
</dbReference>
<dbReference type="GO" id="GO:0016020">
    <property type="term" value="C:membrane"/>
    <property type="evidence" value="ECO:0007669"/>
    <property type="project" value="UniProtKB-SubCell"/>
</dbReference>
<dbReference type="PANTHER" id="PTHR21284">
    <property type="entry name" value="EG:80H7.2 PROTEIN"/>
    <property type="match status" value="1"/>
</dbReference>
<dbReference type="Proteomes" id="UP001152759">
    <property type="component" value="Chromosome 3"/>
</dbReference>
<evidence type="ECO:0000256" key="5">
    <source>
        <dbReference type="SAM" id="Phobius"/>
    </source>
</evidence>
<keyword evidence="2 5" id="KW-0812">Transmembrane</keyword>
<dbReference type="InterPro" id="IPR004031">
    <property type="entry name" value="PMP22/EMP/MP20/Claudin"/>
</dbReference>